<accession>A0A4U6WGC2</accession>
<protein>
    <submittedName>
        <fullName evidence="2">Uncharacterized protein</fullName>
    </submittedName>
</protein>
<gene>
    <name evidence="2" type="ORF">SEVIR_1G301850v2</name>
</gene>
<evidence type="ECO:0000313" key="3">
    <source>
        <dbReference type="Proteomes" id="UP000298652"/>
    </source>
</evidence>
<name>A0A4U6WGC2_SETVI</name>
<reference evidence="2" key="1">
    <citation type="submission" date="2019-03" db="EMBL/GenBank/DDBJ databases">
        <title>WGS assembly of Setaria viridis.</title>
        <authorList>
            <person name="Huang P."/>
            <person name="Jenkins J."/>
            <person name="Grimwood J."/>
            <person name="Barry K."/>
            <person name="Healey A."/>
            <person name="Mamidi S."/>
            <person name="Sreedasyam A."/>
            <person name="Shu S."/>
            <person name="Feldman M."/>
            <person name="Wu J."/>
            <person name="Yu Y."/>
            <person name="Chen C."/>
            <person name="Johnson J."/>
            <person name="Rokhsar D."/>
            <person name="Baxter I."/>
            <person name="Schmutz J."/>
            <person name="Brutnell T."/>
            <person name="Kellogg E."/>
        </authorList>
    </citation>
    <scope>NUCLEOTIDE SEQUENCE [LARGE SCALE GENOMIC DNA]</scope>
</reference>
<dbReference type="AlphaFoldDB" id="A0A4U6WGC2"/>
<dbReference type="EMBL" id="CM016552">
    <property type="protein sequence ID" value="TKW41245.1"/>
    <property type="molecule type" value="Genomic_DNA"/>
</dbReference>
<feature type="region of interest" description="Disordered" evidence="1">
    <location>
        <begin position="1"/>
        <end position="31"/>
    </location>
</feature>
<proteinExistence type="predicted"/>
<feature type="compositionally biased region" description="Low complexity" evidence="1">
    <location>
        <begin position="1"/>
        <end position="11"/>
    </location>
</feature>
<evidence type="ECO:0000313" key="2">
    <source>
        <dbReference type="EMBL" id="TKW41245.1"/>
    </source>
</evidence>
<keyword evidence="3" id="KW-1185">Reference proteome</keyword>
<evidence type="ECO:0000256" key="1">
    <source>
        <dbReference type="SAM" id="MobiDB-lite"/>
    </source>
</evidence>
<dbReference type="Gramene" id="TKW41245">
    <property type="protein sequence ID" value="TKW41245"/>
    <property type="gene ID" value="SEVIR_1G301850v2"/>
</dbReference>
<organism evidence="2 3">
    <name type="scientific">Setaria viridis</name>
    <name type="common">Green bristlegrass</name>
    <name type="synonym">Setaria italica subsp. viridis</name>
    <dbReference type="NCBI Taxonomy" id="4556"/>
    <lineage>
        <taxon>Eukaryota</taxon>
        <taxon>Viridiplantae</taxon>
        <taxon>Streptophyta</taxon>
        <taxon>Embryophyta</taxon>
        <taxon>Tracheophyta</taxon>
        <taxon>Spermatophyta</taxon>
        <taxon>Magnoliopsida</taxon>
        <taxon>Liliopsida</taxon>
        <taxon>Poales</taxon>
        <taxon>Poaceae</taxon>
        <taxon>PACMAD clade</taxon>
        <taxon>Panicoideae</taxon>
        <taxon>Panicodae</taxon>
        <taxon>Paniceae</taxon>
        <taxon>Cenchrinae</taxon>
        <taxon>Setaria</taxon>
    </lineage>
</organism>
<dbReference type="Proteomes" id="UP000298652">
    <property type="component" value="Chromosome 1"/>
</dbReference>
<sequence>MPPHVSARALSPAPPRRRKRKLPPTPTARPAGRSLRLVWLPTLLRLPAGVHKYAAAPPPRTPHLLSIPPPILSPPFPSSRIAAGATR</sequence>